<evidence type="ECO:0000313" key="8">
    <source>
        <dbReference type="EMBL" id="KAK8120198.1"/>
    </source>
</evidence>
<evidence type="ECO:0000313" key="9">
    <source>
        <dbReference type="Proteomes" id="UP001392437"/>
    </source>
</evidence>
<dbReference type="GO" id="GO:0020037">
    <property type="term" value="F:heme binding"/>
    <property type="evidence" value="ECO:0007669"/>
    <property type="project" value="InterPro"/>
</dbReference>
<dbReference type="Proteomes" id="UP001392437">
    <property type="component" value="Unassembled WGS sequence"/>
</dbReference>
<keyword evidence="6" id="KW-0408">Iron</keyword>
<dbReference type="Gene3D" id="1.10.630.10">
    <property type="entry name" value="Cytochrome P450"/>
    <property type="match status" value="1"/>
</dbReference>
<evidence type="ECO:0000256" key="1">
    <source>
        <dbReference type="ARBA" id="ARBA00001971"/>
    </source>
</evidence>
<dbReference type="PANTHER" id="PTHR24287">
    <property type="entry name" value="P450, PUTATIVE (EUROFUNG)-RELATED"/>
    <property type="match status" value="1"/>
</dbReference>
<dbReference type="AlphaFoldDB" id="A0AAW0QYZ9"/>
<dbReference type="SUPFAM" id="SSF48264">
    <property type="entry name" value="Cytochrome P450"/>
    <property type="match status" value="1"/>
</dbReference>
<keyword evidence="5" id="KW-0560">Oxidoreductase</keyword>
<accession>A0AAW0QYZ9</accession>
<organism evidence="8 9">
    <name type="scientific">Apiospora kogelbergensis</name>
    <dbReference type="NCBI Taxonomy" id="1337665"/>
    <lineage>
        <taxon>Eukaryota</taxon>
        <taxon>Fungi</taxon>
        <taxon>Dikarya</taxon>
        <taxon>Ascomycota</taxon>
        <taxon>Pezizomycotina</taxon>
        <taxon>Sordariomycetes</taxon>
        <taxon>Xylariomycetidae</taxon>
        <taxon>Amphisphaeriales</taxon>
        <taxon>Apiosporaceae</taxon>
        <taxon>Apiospora</taxon>
    </lineage>
</organism>
<proteinExistence type="inferred from homology"/>
<dbReference type="EMBL" id="JAQQWP010000004">
    <property type="protein sequence ID" value="KAK8120198.1"/>
    <property type="molecule type" value="Genomic_DNA"/>
</dbReference>
<evidence type="ECO:0000256" key="5">
    <source>
        <dbReference type="ARBA" id="ARBA00023002"/>
    </source>
</evidence>
<protein>
    <submittedName>
        <fullName evidence="8">Cytochrome P450</fullName>
    </submittedName>
</protein>
<dbReference type="PANTHER" id="PTHR24287:SF1">
    <property type="entry name" value="P450, PUTATIVE (EUROFUNG)-RELATED"/>
    <property type="match status" value="1"/>
</dbReference>
<keyword evidence="7" id="KW-0503">Monooxygenase</keyword>
<comment type="caution">
    <text evidence="8">The sequence shown here is derived from an EMBL/GenBank/DDBJ whole genome shotgun (WGS) entry which is preliminary data.</text>
</comment>
<keyword evidence="4" id="KW-0479">Metal-binding</keyword>
<comment type="cofactor">
    <cofactor evidence="1">
        <name>heme</name>
        <dbReference type="ChEBI" id="CHEBI:30413"/>
    </cofactor>
</comment>
<evidence type="ECO:0000256" key="4">
    <source>
        <dbReference type="ARBA" id="ARBA00022723"/>
    </source>
</evidence>
<dbReference type="GO" id="GO:0004497">
    <property type="term" value="F:monooxygenase activity"/>
    <property type="evidence" value="ECO:0007669"/>
    <property type="project" value="UniProtKB-KW"/>
</dbReference>
<dbReference type="Pfam" id="PF00067">
    <property type="entry name" value="p450"/>
    <property type="match status" value="1"/>
</dbReference>
<evidence type="ECO:0000256" key="7">
    <source>
        <dbReference type="ARBA" id="ARBA00023033"/>
    </source>
</evidence>
<evidence type="ECO:0000256" key="6">
    <source>
        <dbReference type="ARBA" id="ARBA00023004"/>
    </source>
</evidence>
<dbReference type="InterPro" id="IPR047146">
    <property type="entry name" value="Cyt_P450_E_CYP52_fungi"/>
</dbReference>
<gene>
    <name evidence="8" type="ORF">PG999_004318</name>
</gene>
<comment type="similarity">
    <text evidence="2">Belongs to the cytochrome P450 family.</text>
</comment>
<dbReference type="InterPro" id="IPR036396">
    <property type="entry name" value="Cyt_P450_sf"/>
</dbReference>
<reference evidence="8 9" key="1">
    <citation type="submission" date="2023-01" db="EMBL/GenBank/DDBJ databases">
        <title>Analysis of 21 Apiospora genomes using comparative genomics revels a genus with tremendous synthesis potential of carbohydrate active enzymes and secondary metabolites.</title>
        <authorList>
            <person name="Sorensen T."/>
        </authorList>
    </citation>
    <scope>NUCLEOTIDE SEQUENCE [LARGE SCALE GENOMIC DNA]</scope>
    <source>
        <strain evidence="8 9">CBS 117206</strain>
    </source>
</reference>
<keyword evidence="9" id="KW-1185">Reference proteome</keyword>
<name>A0AAW0QYZ9_9PEZI</name>
<evidence type="ECO:0000256" key="3">
    <source>
        <dbReference type="ARBA" id="ARBA00022617"/>
    </source>
</evidence>
<keyword evidence="3" id="KW-0349">Heme</keyword>
<sequence length="270" mass="30874">MLLAFRSSYHLSNTFVEYICDEVLDTPGRTVEMNLLGGDIFITDRAENIKAIQADQFTDFAKGQTPHDVFSSILGDSVFTTDGPLWKSSREQLEPHVSRVRPDDIPTAEKHIQKLLGLIKDSPERVDVYDMVDRFQLDLVSQVFLGESTNSLSANEQPFRKAMEELLTFNTNRLLFGAYRDLTRYIDNLIEKTLALPINNQADSKTQKEFNLVEDLVATHPNDRYFIRGQLMAVLMASKDPGAILTTWTIYHLARQPALYKRLQKEVEEQ</sequence>
<dbReference type="InterPro" id="IPR001128">
    <property type="entry name" value="Cyt_P450"/>
</dbReference>
<dbReference type="GO" id="GO:0016705">
    <property type="term" value="F:oxidoreductase activity, acting on paired donors, with incorporation or reduction of molecular oxygen"/>
    <property type="evidence" value="ECO:0007669"/>
    <property type="project" value="InterPro"/>
</dbReference>
<dbReference type="GO" id="GO:0005506">
    <property type="term" value="F:iron ion binding"/>
    <property type="evidence" value="ECO:0007669"/>
    <property type="project" value="InterPro"/>
</dbReference>
<evidence type="ECO:0000256" key="2">
    <source>
        <dbReference type="ARBA" id="ARBA00010617"/>
    </source>
</evidence>